<keyword evidence="1" id="KW-0732">Signal</keyword>
<evidence type="ECO:0000313" key="2">
    <source>
        <dbReference type="Proteomes" id="UP000035680"/>
    </source>
</evidence>
<reference evidence="3" key="2">
    <citation type="submission" date="2015-08" db="UniProtKB">
        <authorList>
            <consortium name="WormBaseParasite"/>
        </authorList>
    </citation>
    <scope>IDENTIFICATION</scope>
</reference>
<dbReference type="AlphaFoldDB" id="A0A0K0FCU5"/>
<evidence type="ECO:0000256" key="1">
    <source>
        <dbReference type="SAM" id="SignalP"/>
    </source>
</evidence>
<proteinExistence type="predicted"/>
<evidence type="ECO:0000313" key="3">
    <source>
        <dbReference type="WBParaSite" id="SVE_0666200.1"/>
    </source>
</evidence>
<organism evidence="2 3">
    <name type="scientific">Strongyloides venezuelensis</name>
    <name type="common">Threadworm</name>
    <dbReference type="NCBI Taxonomy" id="75913"/>
    <lineage>
        <taxon>Eukaryota</taxon>
        <taxon>Metazoa</taxon>
        <taxon>Ecdysozoa</taxon>
        <taxon>Nematoda</taxon>
        <taxon>Chromadorea</taxon>
        <taxon>Rhabditida</taxon>
        <taxon>Tylenchina</taxon>
        <taxon>Panagrolaimomorpha</taxon>
        <taxon>Strongyloidoidea</taxon>
        <taxon>Strongyloididae</taxon>
        <taxon>Strongyloides</taxon>
    </lineage>
</organism>
<keyword evidence="2" id="KW-1185">Reference proteome</keyword>
<dbReference type="SUPFAM" id="SSF54403">
    <property type="entry name" value="Cystatin/monellin"/>
    <property type="match status" value="1"/>
</dbReference>
<dbReference type="Proteomes" id="UP000035680">
    <property type="component" value="Unassembled WGS sequence"/>
</dbReference>
<accession>A0A0K0FCU5</accession>
<dbReference type="WBParaSite" id="SVE_0666200.1">
    <property type="protein sequence ID" value="SVE_0666200.1"/>
    <property type="gene ID" value="SVE_0666200"/>
</dbReference>
<dbReference type="InterPro" id="IPR046350">
    <property type="entry name" value="Cystatin_sf"/>
</dbReference>
<sequence length="121" mass="13953">MKYFFLIHILLSALFIVILCQTIQYGKWKNLDPNSPVVRKWAKEGVSLYGAEKNKTFILVRVLRAQTKKGFSPPNITIKRRRVDCTAKNTVCHRSGGCIRTLRTIIMNYLNGTRTINVRLI</sequence>
<feature type="signal peptide" evidence="1">
    <location>
        <begin position="1"/>
        <end position="20"/>
    </location>
</feature>
<name>A0A0K0FCU5_STRVS</name>
<protein>
    <submittedName>
        <fullName evidence="3">Secreted protein</fullName>
    </submittedName>
</protein>
<reference evidence="2" key="1">
    <citation type="submission" date="2014-07" db="EMBL/GenBank/DDBJ databases">
        <authorList>
            <person name="Martin A.A"/>
            <person name="De Silva N."/>
        </authorList>
    </citation>
    <scope>NUCLEOTIDE SEQUENCE</scope>
</reference>
<feature type="chain" id="PRO_5005329695" evidence="1">
    <location>
        <begin position="21"/>
        <end position="121"/>
    </location>
</feature>